<dbReference type="EMBL" id="CM047908">
    <property type="protein sequence ID" value="KAJ0081232.1"/>
    <property type="molecule type" value="Genomic_DNA"/>
</dbReference>
<proteinExistence type="predicted"/>
<evidence type="ECO:0000313" key="2">
    <source>
        <dbReference type="Proteomes" id="UP001164250"/>
    </source>
</evidence>
<sequence>MVHMLYRKGGNPFNTTIIPSPSTALPPSIAWAPSPGYAPGNLADVPSISIAPKFRSSRKFWTTKGVIGISITGAAILFVLGACLFVCRYCRDRKVKKDSERNDVGAYKAPGENPNNSKSSLQPSLPVEKGSYTIVGLKPLFFFPFFLFLFPFFFPFFLGEVSIQPVSKEPIMKPQDGYGVDNRRTGINPKPQDEQLPPPPFPLPLVEKVTVKPLAPAEVTRSDHPSTSLNSGSTIPFTIATLQQCTNSFSEENFIGEGMLGSVYIAELPDGKVELVAVKKVGITASRQQSDDEFLGLVSRISKLQHPNIVNLVGYCNEHRQHLLVYEYCGNGTLHDLLHVDEENHKKLSWNMRIRMALGAARALQYLHEGCQPPIVHRNFKSANILLDEKLAVHVSDCGLDLLLSGSTTEFSGRYANGYGAPELESGSYTCQSDVYSLGVVMLELLTGRKSYDRSRPRGEHSLVRWAIPQLHDIDALSKMVDPSLNGAYPVKSLSRFADIISRCVQWEPGFRPPMSEIVQDLLQMI</sequence>
<evidence type="ECO:0000313" key="1">
    <source>
        <dbReference type="EMBL" id="KAJ0081232.1"/>
    </source>
</evidence>
<keyword evidence="2" id="KW-1185">Reference proteome</keyword>
<name>A0ACC1A4M0_9ROSI</name>
<accession>A0ACC1A4M0</accession>
<comment type="caution">
    <text evidence="1">The sequence shown here is derived from an EMBL/GenBank/DDBJ whole genome shotgun (WGS) entry which is preliminary data.</text>
</comment>
<reference evidence="2" key="1">
    <citation type="journal article" date="2023" name="G3 (Bethesda)">
        <title>Genome assembly and association tests identify interacting loci associated with vigor, precocity, and sex in interspecific pistachio rootstocks.</title>
        <authorList>
            <person name="Palmer W."/>
            <person name="Jacygrad E."/>
            <person name="Sagayaradj S."/>
            <person name="Cavanaugh K."/>
            <person name="Han R."/>
            <person name="Bertier L."/>
            <person name="Beede B."/>
            <person name="Kafkas S."/>
            <person name="Golino D."/>
            <person name="Preece J."/>
            <person name="Michelmore R."/>
        </authorList>
    </citation>
    <scope>NUCLEOTIDE SEQUENCE [LARGE SCALE GENOMIC DNA]</scope>
</reference>
<gene>
    <name evidence="1" type="ORF">Patl1_10841</name>
</gene>
<protein>
    <submittedName>
        <fullName evidence="1">Uncharacterized protein</fullName>
    </submittedName>
</protein>
<organism evidence="1 2">
    <name type="scientific">Pistacia atlantica</name>
    <dbReference type="NCBI Taxonomy" id="434234"/>
    <lineage>
        <taxon>Eukaryota</taxon>
        <taxon>Viridiplantae</taxon>
        <taxon>Streptophyta</taxon>
        <taxon>Embryophyta</taxon>
        <taxon>Tracheophyta</taxon>
        <taxon>Spermatophyta</taxon>
        <taxon>Magnoliopsida</taxon>
        <taxon>eudicotyledons</taxon>
        <taxon>Gunneridae</taxon>
        <taxon>Pentapetalae</taxon>
        <taxon>rosids</taxon>
        <taxon>malvids</taxon>
        <taxon>Sapindales</taxon>
        <taxon>Anacardiaceae</taxon>
        <taxon>Pistacia</taxon>
    </lineage>
</organism>
<dbReference type="Proteomes" id="UP001164250">
    <property type="component" value="Chromosome 12"/>
</dbReference>